<evidence type="ECO:0000313" key="4">
    <source>
        <dbReference type="Proteomes" id="UP001293254"/>
    </source>
</evidence>
<protein>
    <submittedName>
        <fullName evidence="3">WPP domain-interacting protein 2</fullName>
    </submittedName>
</protein>
<feature type="compositionally biased region" description="Basic and acidic residues" evidence="1">
    <location>
        <begin position="233"/>
        <end position="261"/>
    </location>
</feature>
<dbReference type="EMBL" id="JACGWO010000001">
    <property type="protein sequence ID" value="KAK4439629.1"/>
    <property type="molecule type" value="Genomic_DNA"/>
</dbReference>
<keyword evidence="2" id="KW-0812">Transmembrane</keyword>
<feature type="region of interest" description="Disordered" evidence="1">
    <location>
        <begin position="159"/>
        <end position="348"/>
    </location>
</feature>
<dbReference type="Proteomes" id="UP001293254">
    <property type="component" value="Unassembled WGS sequence"/>
</dbReference>
<evidence type="ECO:0000313" key="3">
    <source>
        <dbReference type="EMBL" id="KAK4439629.1"/>
    </source>
</evidence>
<evidence type="ECO:0000256" key="2">
    <source>
        <dbReference type="SAM" id="Phobius"/>
    </source>
</evidence>
<gene>
    <name evidence="3" type="ORF">Salat_0297800</name>
</gene>
<feature type="transmembrane region" description="Helical" evidence="2">
    <location>
        <begin position="528"/>
        <end position="545"/>
    </location>
</feature>
<feature type="compositionally biased region" description="Polar residues" evidence="1">
    <location>
        <begin position="217"/>
        <end position="231"/>
    </location>
</feature>
<feature type="compositionally biased region" description="Basic residues" evidence="1">
    <location>
        <begin position="89"/>
        <end position="98"/>
    </location>
</feature>
<proteinExistence type="predicted"/>
<reference evidence="3" key="2">
    <citation type="journal article" date="2024" name="Plant">
        <title>Genomic evolution and insights into agronomic trait innovations of Sesamum species.</title>
        <authorList>
            <person name="Miao H."/>
            <person name="Wang L."/>
            <person name="Qu L."/>
            <person name="Liu H."/>
            <person name="Sun Y."/>
            <person name="Le M."/>
            <person name="Wang Q."/>
            <person name="Wei S."/>
            <person name="Zheng Y."/>
            <person name="Lin W."/>
            <person name="Duan Y."/>
            <person name="Cao H."/>
            <person name="Xiong S."/>
            <person name="Wang X."/>
            <person name="Wei L."/>
            <person name="Li C."/>
            <person name="Ma Q."/>
            <person name="Ju M."/>
            <person name="Zhao R."/>
            <person name="Li G."/>
            <person name="Mu C."/>
            <person name="Tian Q."/>
            <person name="Mei H."/>
            <person name="Zhang T."/>
            <person name="Gao T."/>
            <person name="Zhang H."/>
        </authorList>
    </citation>
    <scope>NUCLEOTIDE SEQUENCE</scope>
    <source>
        <strain evidence="3">3651</strain>
    </source>
</reference>
<name>A0AAE1Z0H4_9LAMI</name>
<dbReference type="PANTHER" id="PTHR34562:SF8">
    <property type="entry name" value="WPP DOMAIN-INTERACTING PROTEIN 1"/>
    <property type="match status" value="1"/>
</dbReference>
<sequence length="555" mass="60918">MDLESECSVLGSVEDSEEITNDAVSGDLENFGESKLQINGSCSVENNDNNELFPEVKQTGAQVLESLSSPPVDLRTEVSPSPTMTRKGFGLKKWRRIKRDANKGGDSSIATSKMVTQDLPYSGSNSSKRVQVYPESKQKSDGSVSSTNALVRSLDGFAQLDDSGLGLGPPFAAGTDSENSEDQSSKSSTAASAPRMKYEIPVVGGFPLDKGRMRSLSGKNLTHSQQRSQQGKGRIESTKKARGERVKIEKENSHSSLESDSRSSNFVFMQGTYFTNNGTQNERPKDYDGENGDEVQGSEQDNDGHRGVYGRRDGEDGCEESSPEDVVADSSSEVKEERSENHGSSRDQDPLIESIFALQSALEALEKELVKIKEISKDISVDDSVSDLHTQFIDGEQKLQEMSSDRSVPQSCSPALQSDVVETANRDVETELEDLFKQKIEAEVEYLAISRMVQKLQAAAGNHITVLEEQKALVSEQTQILNKLGDAENKALMLKKQAEKLENFCEDIASADETVELQQRVCKYSSCFFLQLVLLVIILSILFQLSPNYVKVVPT</sequence>
<keyword evidence="4" id="KW-1185">Reference proteome</keyword>
<dbReference type="PANTHER" id="PTHR34562">
    <property type="entry name" value="WPP DOMAIN-INTERACTING PROTEIN 2"/>
    <property type="match status" value="1"/>
</dbReference>
<comment type="caution">
    <text evidence="3">The sequence shown here is derived from an EMBL/GenBank/DDBJ whole genome shotgun (WGS) entry which is preliminary data.</text>
</comment>
<feature type="compositionally biased region" description="Basic and acidic residues" evidence="1">
    <location>
        <begin position="302"/>
        <end position="315"/>
    </location>
</feature>
<accession>A0AAE1Z0H4</accession>
<dbReference type="InterPro" id="IPR044696">
    <property type="entry name" value="WIP1/2/3"/>
</dbReference>
<feature type="region of interest" description="Disordered" evidence="1">
    <location>
        <begin position="65"/>
        <end position="147"/>
    </location>
</feature>
<keyword evidence="2" id="KW-1133">Transmembrane helix</keyword>
<feature type="compositionally biased region" description="Polar residues" evidence="1">
    <location>
        <begin position="272"/>
        <end position="281"/>
    </location>
</feature>
<feature type="compositionally biased region" description="Basic and acidic residues" evidence="1">
    <location>
        <begin position="332"/>
        <end position="348"/>
    </location>
</feature>
<organism evidence="3 4">
    <name type="scientific">Sesamum alatum</name>
    <dbReference type="NCBI Taxonomy" id="300844"/>
    <lineage>
        <taxon>Eukaryota</taxon>
        <taxon>Viridiplantae</taxon>
        <taxon>Streptophyta</taxon>
        <taxon>Embryophyta</taxon>
        <taxon>Tracheophyta</taxon>
        <taxon>Spermatophyta</taxon>
        <taxon>Magnoliopsida</taxon>
        <taxon>eudicotyledons</taxon>
        <taxon>Gunneridae</taxon>
        <taxon>Pentapetalae</taxon>
        <taxon>asterids</taxon>
        <taxon>lamiids</taxon>
        <taxon>Lamiales</taxon>
        <taxon>Pedaliaceae</taxon>
        <taxon>Sesamum</taxon>
    </lineage>
</organism>
<evidence type="ECO:0000256" key="1">
    <source>
        <dbReference type="SAM" id="MobiDB-lite"/>
    </source>
</evidence>
<dbReference type="AlphaFoldDB" id="A0AAE1Z0H4"/>
<feature type="compositionally biased region" description="Acidic residues" evidence="1">
    <location>
        <begin position="316"/>
        <end position="327"/>
    </location>
</feature>
<reference evidence="3" key="1">
    <citation type="submission" date="2020-06" db="EMBL/GenBank/DDBJ databases">
        <authorList>
            <person name="Li T."/>
            <person name="Hu X."/>
            <person name="Zhang T."/>
            <person name="Song X."/>
            <person name="Zhang H."/>
            <person name="Dai N."/>
            <person name="Sheng W."/>
            <person name="Hou X."/>
            <person name="Wei L."/>
        </authorList>
    </citation>
    <scope>NUCLEOTIDE SEQUENCE</scope>
    <source>
        <strain evidence="3">3651</strain>
        <tissue evidence="3">Leaf</tissue>
    </source>
</reference>
<keyword evidence="2" id="KW-0472">Membrane</keyword>